<keyword evidence="12" id="KW-1185">Reference proteome</keyword>
<dbReference type="GO" id="GO:0005794">
    <property type="term" value="C:Golgi apparatus"/>
    <property type="evidence" value="ECO:0007669"/>
    <property type="project" value="TreeGrafter"/>
</dbReference>
<keyword evidence="3" id="KW-0328">Glycosyltransferase</keyword>
<evidence type="ECO:0000256" key="6">
    <source>
        <dbReference type="ARBA" id="ARBA00022968"/>
    </source>
</evidence>
<dbReference type="STRING" id="683960.A0A1E3P7S6"/>
<evidence type="ECO:0000256" key="1">
    <source>
        <dbReference type="ARBA" id="ARBA00004606"/>
    </source>
</evidence>
<keyword evidence="5 10" id="KW-0812">Transmembrane</keyword>
<feature type="transmembrane region" description="Helical" evidence="10">
    <location>
        <begin position="25"/>
        <end position="48"/>
    </location>
</feature>
<dbReference type="GO" id="GO:0000033">
    <property type="term" value="F:alpha-1,3-mannosyltransferase activity"/>
    <property type="evidence" value="ECO:0007669"/>
    <property type="project" value="TreeGrafter"/>
</dbReference>
<dbReference type="OrthoDB" id="430354at2759"/>
<dbReference type="PANTHER" id="PTHR31392">
    <property type="entry name" value="ALPHA-1,3-MANNOSYLTRANSFERASE MNN1-RELATED"/>
    <property type="match status" value="1"/>
</dbReference>
<evidence type="ECO:0000256" key="3">
    <source>
        <dbReference type="ARBA" id="ARBA00022676"/>
    </source>
</evidence>
<dbReference type="GO" id="GO:0006493">
    <property type="term" value="P:protein O-linked glycosylation"/>
    <property type="evidence" value="ECO:0007669"/>
    <property type="project" value="TreeGrafter"/>
</dbReference>
<protein>
    <submittedName>
        <fullName evidence="11">Glycosyltransferase family 71 protein</fullName>
    </submittedName>
</protein>
<name>A0A1E3P7S6_WICAA</name>
<dbReference type="InterPro" id="IPR029044">
    <property type="entry name" value="Nucleotide-diphossugar_trans"/>
</dbReference>
<evidence type="ECO:0000313" key="11">
    <source>
        <dbReference type="EMBL" id="ODQ60927.1"/>
    </source>
</evidence>
<reference evidence="11 12" key="1">
    <citation type="journal article" date="2016" name="Proc. Natl. Acad. Sci. U.S.A.">
        <title>Comparative genomics of biotechnologically important yeasts.</title>
        <authorList>
            <person name="Riley R."/>
            <person name="Haridas S."/>
            <person name="Wolfe K.H."/>
            <person name="Lopes M.R."/>
            <person name="Hittinger C.T."/>
            <person name="Goeker M."/>
            <person name="Salamov A.A."/>
            <person name="Wisecaver J.H."/>
            <person name="Long T.M."/>
            <person name="Calvey C.H."/>
            <person name="Aerts A.L."/>
            <person name="Barry K.W."/>
            <person name="Choi C."/>
            <person name="Clum A."/>
            <person name="Coughlan A.Y."/>
            <person name="Deshpande S."/>
            <person name="Douglass A.P."/>
            <person name="Hanson S.J."/>
            <person name="Klenk H.-P."/>
            <person name="LaButti K.M."/>
            <person name="Lapidus A."/>
            <person name="Lindquist E.A."/>
            <person name="Lipzen A.M."/>
            <person name="Meier-Kolthoff J.P."/>
            <person name="Ohm R.A."/>
            <person name="Otillar R.P."/>
            <person name="Pangilinan J.L."/>
            <person name="Peng Y."/>
            <person name="Rokas A."/>
            <person name="Rosa C.A."/>
            <person name="Scheuner C."/>
            <person name="Sibirny A.A."/>
            <person name="Slot J.C."/>
            <person name="Stielow J.B."/>
            <person name="Sun H."/>
            <person name="Kurtzman C.P."/>
            <person name="Blackwell M."/>
            <person name="Grigoriev I.V."/>
            <person name="Jeffries T.W."/>
        </authorList>
    </citation>
    <scope>NUCLEOTIDE SEQUENCE [LARGE SCALE GENOMIC DNA]</scope>
    <source>
        <strain evidence="12">ATCC 58044 / CBS 1984 / NCYC 433 / NRRL Y-366-8</strain>
    </source>
</reference>
<dbReference type="PANTHER" id="PTHR31392:SF1">
    <property type="entry name" value="ALPHA-1,3-MANNOSYLTRANSFERASE MNN1-RELATED"/>
    <property type="match status" value="1"/>
</dbReference>
<dbReference type="Proteomes" id="UP000094112">
    <property type="component" value="Unassembled WGS sequence"/>
</dbReference>
<organism evidence="11 12">
    <name type="scientific">Wickerhamomyces anomalus (strain ATCC 58044 / CBS 1984 / NCYC 433 / NRRL Y-366-8)</name>
    <name type="common">Yeast</name>
    <name type="synonym">Hansenula anomala</name>
    <dbReference type="NCBI Taxonomy" id="683960"/>
    <lineage>
        <taxon>Eukaryota</taxon>
        <taxon>Fungi</taxon>
        <taxon>Dikarya</taxon>
        <taxon>Ascomycota</taxon>
        <taxon>Saccharomycotina</taxon>
        <taxon>Saccharomycetes</taxon>
        <taxon>Phaffomycetales</taxon>
        <taxon>Wickerhamomycetaceae</taxon>
        <taxon>Wickerhamomyces</taxon>
    </lineage>
</organism>
<proteinExistence type="inferred from homology"/>
<dbReference type="EMBL" id="KV454209">
    <property type="protein sequence ID" value="ODQ60927.1"/>
    <property type="molecule type" value="Genomic_DNA"/>
</dbReference>
<gene>
    <name evidence="11" type="ORF">WICANDRAFT_83218</name>
</gene>
<keyword evidence="6" id="KW-0735">Signal-anchor</keyword>
<evidence type="ECO:0000256" key="8">
    <source>
        <dbReference type="ARBA" id="ARBA00023136"/>
    </source>
</evidence>
<dbReference type="InterPro" id="IPR022751">
    <property type="entry name" value="Alpha_mannosyltransferase"/>
</dbReference>
<keyword evidence="4 11" id="KW-0808">Transferase</keyword>
<sequence length="690" mass="80306">MINQALRYLQSLRHLVSNFSFNKRLINLNVFIFVLILIIIAQSLYSYVYSTNYDSILTKYEPKTFNNFPFEKKCNLYFDHLHKSNHDWILNNFDTKGYDDNYITFQDFLEFKKTAEKNMVFDEAKILELEKEFNERSFDSIKVDQRIIDAVTTLRIFGKCFIEVDDSKKPGFISSIFEDNKKQGEDEKEAEKQNKLQQDLCHDTEARIFPWLSNILPTYTRWNGEVSQGLPDLSNTQSNYDDNEEFHSHGKAHDKRENVRTNCFLKSFKNAMNGKGIVISASDGQKDELMRLALILRATDNKLPIQVMHKGDLSEKNQKELIHQFRRPIKLENLPLSFERLALHQAPKFPPQDLWFVNVENSINKDYKQYFKKYANKLLAYLFNSFEDMILIDTDTVPFVELESILKFPGFVEKGAFFFKDRELRGSNTQNQVNYFNRLFPSKLDNFFFQIPLVTDFTLKNRFIGDLRNHYMESGVVAIKRTTHFTGMLSAVQLNFWSITARKIHGDKELFWLGQSIAGNENYEFNRLGAASVGELTPRENKLFPDSLANELCGNHPGHVNGYDNQTLLWINSGFTFCKNTDAAGFDAGKPLFKQYDGDSLREHYKAVTKIRSAIIPPPQEIEGKNDKGNPTLSWSDAHKYCFSYTWCAYDGVGEMSNDIERGFLVNFDDQQVKTFDFFGDLWMKGVRED</sequence>
<keyword evidence="8 10" id="KW-0472">Membrane</keyword>
<dbReference type="RefSeq" id="XP_019040134.1">
    <property type="nucleotide sequence ID" value="XM_019185507.1"/>
</dbReference>
<evidence type="ECO:0000256" key="2">
    <source>
        <dbReference type="ARBA" id="ARBA00009105"/>
    </source>
</evidence>
<dbReference type="GO" id="GO:0016020">
    <property type="term" value="C:membrane"/>
    <property type="evidence" value="ECO:0007669"/>
    <property type="project" value="UniProtKB-SubCell"/>
</dbReference>
<keyword evidence="9" id="KW-0325">Glycoprotein</keyword>
<dbReference type="Pfam" id="PF11051">
    <property type="entry name" value="Mannosyl_trans3"/>
    <property type="match status" value="1"/>
</dbReference>
<comment type="similarity">
    <text evidence="2">Belongs to the MNN1/MNT family.</text>
</comment>
<accession>A0A1E3P7S6</accession>
<keyword evidence="7 10" id="KW-1133">Transmembrane helix</keyword>
<evidence type="ECO:0000313" key="12">
    <source>
        <dbReference type="Proteomes" id="UP000094112"/>
    </source>
</evidence>
<evidence type="ECO:0000256" key="7">
    <source>
        <dbReference type="ARBA" id="ARBA00022989"/>
    </source>
</evidence>
<dbReference type="SUPFAM" id="SSF53448">
    <property type="entry name" value="Nucleotide-diphospho-sugar transferases"/>
    <property type="match status" value="1"/>
</dbReference>
<dbReference type="GeneID" id="30202753"/>
<dbReference type="AlphaFoldDB" id="A0A1E3P7S6"/>
<evidence type="ECO:0000256" key="5">
    <source>
        <dbReference type="ARBA" id="ARBA00022692"/>
    </source>
</evidence>
<evidence type="ECO:0000256" key="9">
    <source>
        <dbReference type="ARBA" id="ARBA00023180"/>
    </source>
</evidence>
<evidence type="ECO:0000256" key="10">
    <source>
        <dbReference type="SAM" id="Phobius"/>
    </source>
</evidence>
<comment type="subcellular location">
    <subcellularLocation>
        <location evidence="1">Membrane</location>
        <topology evidence="1">Single-pass type II membrane protein</topology>
    </subcellularLocation>
</comment>
<evidence type="ECO:0000256" key="4">
    <source>
        <dbReference type="ARBA" id="ARBA00022679"/>
    </source>
</evidence>